<dbReference type="Proteomes" id="UP000533476">
    <property type="component" value="Unassembled WGS sequence"/>
</dbReference>
<proteinExistence type="predicted"/>
<dbReference type="InterPro" id="IPR014721">
    <property type="entry name" value="Ribsml_uS5_D2-typ_fold_subgr"/>
</dbReference>
<dbReference type="Gene3D" id="3.30.230.10">
    <property type="match status" value="1"/>
</dbReference>
<dbReference type="AlphaFoldDB" id="A0A7Y0Q492"/>
<protein>
    <recommendedName>
        <fullName evidence="1">BREX system Lon protease-like BrxL N-terminal domain-containing protein</fullName>
    </recommendedName>
</protein>
<dbReference type="Pfam" id="PF20442">
    <property type="entry name" value="BrxL_N"/>
    <property type="match status" value="1"/>
</dbReference>
<dbReference type="InterPro" id="IPR020568">
    <property type="entry name" value="Ribosomal_Su5_D2-typ_SF"/>
</dbReference>
<evidence type="ECO:0000259" key="1">
    <source>
        <dbReference type="Pfam" id="PF20442"/>
    </source>
</evidence>
<dbReference type="InterPro" id="IPR046838">
    <property type="entry name" value="BrxL_N"/>
</dbReference>
<dbReference type="Pfam" id="PF13337">
    <property type="entry name" value="BrxL_ATPase"/>
    <property type="match status" value="1"/>
</dbReference>
<comment type="caution">
    <text evidence="2">The sequence shown here is derived from an EMBL/GenBank/DDBJ whole genome shotgun (WGS) entry which is preliminary data.</text>
</comment>
<evidence type="ECO:0000313" key="3">
    <source>
        <dbReference type="Proteomes" id="UP000533476"/>
    </source>
</evidence>
<sequence length="706" mass="77726">MVQRVTGGDDDLVARARRVFGPVLRNRRAGSRARLGGQLPDFLAEYLIGLYGVSQASRLVEQHFPTTRNREGLKYQLLREGTVDLLDYLEVSVDVESGVTTGHLAAFQQAFPMDAVILEEFPALLSGGLWGRVTVSRVHMYASPDPPVPPLNDEEPEAFVGEADGWMAEHPPTITAFQPYQASVDVDRFIEARRAFSVEEWIDLLLASAGYCPEWIRGEAEGKRLTRLYLLRLVPLVERNVNLVELGPKNTGKTHLLRNLSPYAYTVAGGGATPANLFVNLATGRAGLIQSRRVIIFDEISRLRFSQNRATLSLLKDYMESGQFSRGRASYGADTSLVFLGNLEVEGRHPAARYRHLFEVLPKELQDTAVLDRLHGFIPGWEFPKLTPAALQPEHALASDYFGEVMLALRDLPYDTVWDGVQQRWPFPGHLTRRDVAALDRLGRGLFKLVFPDGVVDERVAEELLSIVAESRHRIHEQLMKMEPGEFAPYLVGYQGVPVKTDGRTRIETALDRQLNQRPRPGECTTVVGETDSVTGALSSEVAVAQVALAEGGTQKPGVFSDDGIRGAEGVFRVAQFFIGSHGHQLGIASLIRWEGMGVQWVGGPGDLKGNGELALVMALVSAWLRKPLPKALAVIGGLTLAGDVTTPTDIIALVMAALNRGRHTIVLPQGVPLDLLKETFNPTFGEVRWVPVATAFDALRWAFTR</sequence>
<dbReference type="InterPro" id="IPR027417">
    <property type="entry name" value="P-loop_NTPase"/>
</dbReference>
<reference evidence="2 3" key="1">
    <citation type="submission" date="2020-04" db="EMBL/GenBank/DDBJ databases">
        <authorList>
            <person name="Zhang R."/>
            <person name="Schippers A."/>
        </authorList>
    </citation>
    <scope>NUCLEOTIDE SEQUENCE [LARGE SCALE GENOMIC DNA]</scope>
    <source>
        <strain evidence="2 3">DSM 109850</strain>
    </source>
</reference>
<evidence type="ECO:0000313" key="2">
    <source>
        <dbReference type="EMBL" id="NMP25083.1"/>
    </source>
</evidence>
<accession>A0A7Y0Q492</accession>
<feature type="domain" description="BREX system Lon protease-like BrxL N-terminal" evidence="1">
    <location>
        <begin position="36"/>
        <end position="135"/>
    </location>
</feature>
<dbReference type="InterPro" id="IPR014061">
    <property type="entry name" value="BrxL-like"/>
</dbReference>
<name>A0A7Y0Q492_9FIRM</name>
<dbReference type="SUPFAM" id="SSF52540">
    <property type="entry name" value="P-loop containing nucleoside triphosphate hydrolases"/>
    <property type="match status" value="1"/>
</dbReference>
<dbReference type="SUPFAM" id="SSF54211">
    <property type="entry name" value="Ribosomal protein S5 domain 2-like"/>
    <property type="match status" value="1"/>
</dbReference>
<keyword evidence="3" id="KW-1185">Reference proteome</keyword>
<organism evidence="2 3">
    <name type="scientific">Sulfobacillus harzensis</name>
    <dbReference type="NCBI Taxonomy" id="2729629"/>
    <lineage>
        <taxon>Bacteria</taxon>
        <taxon>Bacillati</taxon>
        <taxon>Bacillota</taxon>
        <taxon>Clostridia</taxon>
        <taxon>Eubacteriales</taxon>
        <taxon>Clostridiales Family XVII. Incertae Sedis</taxon>
        <taxon>Sulfobacillus</taxon>
    </lineage>
</organism>
<gene>
    <name evidence="2" type="ORF">HIJ39_22540</name>
</gene>
<dbReference type="EMBL" id="JABBVZ010000223">
    <property type="protein sequence ID" value="NMP25083.1"/>
    <property type="molecule type" value="Genomic_DNA"/>
</dbReference>